<dbReference type="Gene3D" id="1.10.1130.10">
    <property type="entry name" value="Flavocytochrome C3, Chain A"/>
    <property type="match status" value="1"/>
</dbReference>
<proteinExistence type="predicted"/>
<evidence type="ECO:0000313" key="2">
    <source>
        <dbReference type="EMBL" id="TDR17493.1"/>
    </source>
</evidence>
<dbReference type="SUPFAM" id="SSF48695">
    <property type="entry name" value="Multiheme cytochromes"/>
    <property type="match status" value="2"/>
</dbReference>
<dbReference type="InterPro" id="IPR051829">
    <property type="entry name" value="Multiheme_Cytochr_ET"/>
</dbReference>
<keyword evidence="1" id="KW-0732">Signal</keyword>
<sequence length="1012" mass="113810">MAIFMLTGASHAQLPDNPNDWVCSTAHTAEIERKSAAWCDANKPNLTDLNWRLNVGFVLEPGQMTDLDKKNAFDRQLRNFLRSRVYASELKWAKDLNWRMTGPYVGEFGQGQSYGVHPAVRVYYSPEMVDWMCSDRKSELVKGAMIIKEMASIDQKLGIVKTDDCMHIPDDKDRLPDSWTVMYRTDVTHDQWYWANPTNTPKVIDAVNGDGNPPIIDKSAFTWAKNVPNNPVTRNQAWYPTGYAGSSKINTVVYPYSLYGAACINCHATAESQLTFSSLDNVVSEGLQYKWYPEKPEKSTKLDLKQGLHRQVENSLSTQSKTKQSPFSQPLSSINKAFVDYYGELGINQFNQAWNLRLPAESFDHHLSRLNDLDQYLTSDQCINCHDATYANSAEANMLIDKANSDSKINVSPYGEWRVSPMGLAGRDPIFFSQLQSETNNLPAAKKCIENTCLHCHGVMGQRQYAIDSGPSDECKSIFAVAPPEGVPFGKPFAKSTVTRWQDNLPNNHDAQYGALARDGISCMVCHQINNNGLGTEAGYTGNFVTNEPGTVVGPYDSAEVIQKPMQNALGITPEFGQQIQNSDICGSCHNILLPTYNNDGTAHYYTAPDGQKVNATYEQTTHLEWVNSDFSKKQDFQSCQDCHMPTEFKVGDTHNDLKGMKIANIESNDFAPTTHRLPDKDITLTPRDEFARHSLHGLNVFINEMFQQFPMILGLRQMDYMVNSNVQPALITGRDSMIEMAEKQTAAVNIEQIKPVNKDTLTVDVEVKNLTGHFLPSGVGFRRVFIETIVYDQDDQPLWASGRTNELGVILDGLTDKPLLTEQGGKDKKLYQPHYEVISAPDQVQIYQEIIQDSAGHNTTSFLRRVADKKDNRIRGKGFDPQFFLDNQSPYIQMLGVLIGNAANDADYYDKSKTGSDHISYQIKLSEAEMEKVSYVTVNLFNQSIPPAYLQDRFSDAHIGPGEKEDIQRLFYLTSHLNTETITTEGKQPIKDWKFYLTGHCKQIDQSACQF</sequence>
<evidence type="ECO:0000256" key="1">
    <source>
        <dbReference type="ARBA" id="ARBA00022729"/>
    </source>
</evidence>
<accession>A0A4R6XJT3</accession>
<dbReference type="PANTHER" id="PTHR35038:SF8">
    <property type="entry name" value="C-TYPE POLYHEME CYTOCHROME OMCC"/>
    <property type="match status" value="1"/>
</dbReference>
<dbReference type="RefSeq" id="WP_218961653.1">
    <property type="nucleotide sequence ID" value="NZ_NIHB01000002.1"/>
</dbReference>
<dbReference type="Proteomes" id="UP000295724">
    <property type="component" value="Unassembled WGS sequence"/>
</dbReference>
<reference evidence="2 3" key="1">
    <citation type="submission" date="2019-03" db="EMBL/GenBank/DDBJ databases">
        <title>Genomic Encyclopedia of Type Strains, Phase IV (KMG-IV): sequencing the most valuable type-strain genomes for metagenomic binning, comparative biology and taxonomic classification.</title>
        <authorList>
            <person name="Goeker M."/>
        </authorList>
    </citation>
    <scope>NUCLEOTIDE SEQUENCE [LARGE SCALE GENOMIC DNA]</scope>
    <source>
        <strain evidence="2 3">DSM 25488</strain>
    </source>
</reference>
<comment type="caution">
    <text evidence="2">The sequence shown here is derived from an EMBL/GenBank/DDBJ whole genome shotgun (WGS) entry which is preliminary data.</text>
</comment>
<name>A0A4R6XJT3_9GAMM</name>
<dbReference type="InterPro" id="IPR036280">
    <property type="entry name" value="Multihaem_cyt_sf"/>
</dbReference>
<dbReference type="PANTHER" id="PTHR35038">
    <property type="entry name" value="DISSIMILATORY SULFITE REDUCTASE SIRA"/>
    <property type="match status" value="1"/>
</dbReference>
<protein>
    <submittedName>
        <fullName evidence="2">Uncharacterized protein</fullName>
    </submittedName>
</protein>
<dbReference type="AlphaFoldDB" id="A0A4R6XJT3"/>
<keyword evidence="3" id="KW-1185">Reference proteome</keyword>
<organism evidence="2 3">
    <name type="scientific">Marinicella litoralis</name>
    <dbReference type="NCBI Taxonomy" id="644220"/>
    <lineage>
        <taxon>Bacteria</taxon>
        <taxon>Pseudomonadati</taxon>
        <taxon>Pseudomonadota</taxon>
        <taxon>Gammaproteobacteria</taxon>
        <taxon>Lysobacterales</taxon>
        <taxon>Marinicellaceae</taxon>
        <taxon>Marinicella</taxon>
    </lineage>
</organism>
<gene>
    <name evidence="2" type="ORF">C8D91_2552</name>
</gene>
<evidence type="ECO:0000313" key="3">
    <source>
        <dbReference type="Proteomes" id="UP000295724"/>
    </source>
</evidence>
<dbReference type="EMBL" id="SNZB01000006">
    <property type="protein sequence ID" value="TDR17493.1"/>
    <property type="molecule type" value="Genomic_DNA"/>
</dbReference>